<keyword evidence="2" id="KW-0378">Hydrolase</keyword>
<evidence type="ECO:0000256" key="2">
    <source>
        <dbReference type="ARBA" id="ARBA00022801"/>
    </source>
</evidence>
<dbReference type="OrthoDB" id="8175159at2759"/>
<dbReference type="GO" id="GO:0004386">
    <property type="term" value="F:helicase activity"/>
    <property type="evidence" value="ECO:0007669"/>
    <property type="project" value="UniProtKB-KW"/>
</dbReference>
<feature type="compositionally biased region" description="Low complexity" evidence="5">
    <location>
        <begin position="8"/>
        <end position="18"/>
    </location>
</feature>
<evidence type="ECO:0000259" key="6">
    <source>
        <dbReference type="PROSITE" id="PS51192"/>
    </source>
</evidence>
<dbReference type="SMART" id="SM00487">
    <property type="entry name" value="DEXDc"/>
    <property type="match status" value="1"/>
</dbReference>
<evidence type="ECO:0000256" key="4">
    <source>
        <dbReference type="ARBA" id="ARBA00022840"/>
    </source>
</evidence>
<dbReference type="Gene3D" id="3.40.50.300">
    <property type="entry name" value="P-loop containing nucleotide triphosphate hydrolases"/>
    <property type="match status" value="2"/>
</dbReference>
<dbReference type="InterPro" id="IPR027417">
    <property type="entry name" value="P-loop_NTPase"/>
</dbReference>
<dbReference type="InterPro" id="IPR059032">
    <property type="entry name" value="WHD_DDX60"/>
</dbReference>
<keyword evidence="1" id="KW-0547">Nucleotide-binding</keyword>
<dbReference type="PANTHER" id="PTHR44533">
    <property type="entry name" value="DEAD/H RNA HELICASE, PUTATIVE-RELATED"/>
    <property type="match status" value="1"/>
</dbReference>
<dbReference type="GO" id="GO:0016787">
    <property type="term" value="F:hydrolase activity"/>
    <property type="evidence" value="ECO:0007669"/>
    <property type="project" value="UniProtKB-KW"/>
</dbReference>
<keyword evidence="4" id="KW-0067">ATP-binding</keyword>
<dbReference type="PANTHER" id="PTHR44533:SF4">
    <property type="entry name" value="DEAD_H RNA HELICASE, PUTATIVE-RELATED"/>
    <property type="match status" value="1"/>
</dbReference>
<feature type="region of interest" description="Disordered" evidence="5">
    <location>
        <begin position="1"/>
        <end position="24"/>
    </location>
</feature>
<organism evidence="9">
    <name type="scientific">Thrips palmi</name>
    <name type="common">Melon thrips</name>
    <dbReference type="NCBI Taxonomy" id="161013"/>
    <lineage>
        <taxon>Eukaryota</taxon>
        <taxon>Metazoa</taxon>
        <taxon>Ecdysozoa</taxon>
        <taxon>Arthropoda</taxon>
        <taxon>Hexapoda</taxon>
        <taxon>Insecta</taxon>
        <taxon>Pterygota</taxon>
        <taxon>Neoptera</taxon>
        <taxon>Paraneoptera</taxon>
        <taxon>Thysanoptera</taxon>
        <taxon>Terebrantia</taxon>
        <taxon>Thripoidea</taxon>
        <taxon>Thripidae</taxon>
        <taxon>Thrips</taxon>
    </lineage>
</organism>
<dbReference type="FunFam" id="3.40.50.300:FF:001039">
    <property type="entry name" value="ATP-dependent RNA helicase DDX60"/>
    <property type="match status" value="1"/>
</dbReference>
<dbReference type="InterPro" id="IPR011545">
    <property type="entry name" value="DEAD/DEAH_box_helicase_dom"/>
</dbReference>
<dbReference type="PROSITE" id="PS51194">
    <property type="entry name" value="HELICASE_CTER"/>
    <property type="match status" value="1"/>
</dbReference>
<dbReference type="Proteomes" id="UP000515158">
    <property type="component" value="Unplaced"/>
</dbReference>
<dbReference type="RefSeq" id="XP_034236097.1">
    <property type="nucleotide sequence ID" value="XM_034380206.1"/>
</dbReference>
<evidence type="ECO:0000313" key="9">
    <source>
        <dbReference type="RefSeq" id="XP_034236097.1"/>
    </source>
</evidence>
<evidence type="ECO:0000256" key="1">
    <source>
        <dbReference type="ARBA" id="ARBA00022741"/>
    </source>
</evidence>
<accession>A0A6P8YPR7</accession>
<evidence type="ECO:0000313" key="8">
    <source>
        <dbReference type="Proteomes" id="UP000515158"/>
    </source>
</evidence>
<gene>
    <name evidence="9" type="primary">LOC117642243</name>
</gene>
<protein>
    <submittedName>
        <fullName evidence="9">Probable ATP-dependent RNA helicase DDX60 isoform X1</fullName>
    </submittedName>
</protein>
<dbReference type="InterPro" id="IPR014001">
    <property type="entry name" value="Helicase_ATP-bd"/>
</dbReference>
<evidence type="ECO:0000256" key="3">
    <source>
        <dbReference type="ARBA" id="ARBA00022806"/>
    </source>
</evidence>
<dbReference type="Pfam" id="PF26076">
    <property type="entry name" value="WHD_DDX60"/>
    <property type="match status" value="1"/>
</dbReference>
<dbReference type="GO" id="GO:0005737">
    <property type="term" value="C:cytoplasm"/>
    <property type="evidence" value="ECO:0007669"/>
    <property type="project" value="TreeGrafter"/>
</dbReference>
<name>A0A6P8YPR7_THRPL</name>
<dbReference type="SMART" id="SM00490">
    <property type="entry name" value="HELICc"/>
    <property type="match status" value="1"/>
</dbReference>
<dbReference type="InParanoid" id="A0A6P8YPR7"/>
<dbReference type="InterPro" id="IPR001650">
    <property type="entry name" value="Helicase_C-like"/>
</dbReference>
<dbReference type="GO" id="GO:0003676">
    <property type="term" value="F:nucleic acid binding"/>
    <property type="evidence" value="ECO:0007669"/>
    <property type="project" value="InterPro"/>
</dbReference>
<sequence>MQSEESDSGGSSEEASVSDNEDKGSFNVAGEQLLQDIEATKRQVVKVVNSSKSCSTFIQSIESIELISLVSRYQDILPQIIDGKQFFIDGDSLLMFALASKGLSMDNGGQSLHIIYLVEKFLMIFLSRGLKFTVIFCEIWNICWEPFPQFSIARAALRLHLMNNQNRFSVLSVRSLWSQEFSVLIEDKKPSFILTTLQLPEFLTASRKSKDNWMQFILSSQSVYCGFLHLDVVNIETVHNTAASLMASVHSHLHNFKGIKGQIETLEKNMPVQKNSLEIDELPVSNMRSSILILAACETLKVNYSKTVIDVVKTVLLSAALLELIPLKMRCFKNLLALPLQVGEILKQFQREMAKILNQVCADSAYIDYRQAGDLWHGKFIQAVFNCVCKVGSINCANDLGNAIASQYEELLSHVNKNIDKEDMHPYPIQHICEIPCSGQNLETVSSIRNEDFVSKLIPTTCKLTEMFTGKLACNKLFYSPSPVGFDFNYVLHENRHWHSRKPLTDAIERIPDNAASNAVIERNRHGQTQRNTLARFNTLYGLSLEGRSSSLTIVTNTSKPDKKQRKQVVQPKSQAKGKLNKKEKIIEANLKRVEEEKLRQIKQRTDSFFTKDFASLISNQNFIAAIENCDTQLRYANEFPEVVLKFLFFKGKACFELWKSECLLKQSNRDLYGAKELFLVIREIFKTVEVNGLSFDDKQTNKLSSWLHELGFSALCSMKGLPDPAKSVKGNFEIGMDHVQFQLVHLKADLTRETGGQPDLRADGFIPDPWQVELFDIIDKKQSAVVIAPTSSGKTYASYYCMEQVIRESDDGVVIYVCPTKALVNQVFATIYARFNKTLPPGKTLLGILTRDFRQNELNCQILTTVPECLEILLLSPRCQTWTRRIKYVIFDEVHCLVAQSGGLSWENCILLNRSPFLALSATISKPENFCGWLQKVEDFKQKQADEFGLNDRCSDSYKVSLILHLERHNHLIKNVMMKDGTISHVHPYSFLSQRASSIPEHISLSPDEALELYVSMKQILKSEDVSNLCLLKYFHELCPSGFLSMQSVRKFSETLRIILSNENKGNIRKVLDSFRPVDFDNVETTHEYIIKNIPVVLNSLKKNGLLPALVFSYNRGLVEALSGEVLEYLRSIYDFAEDKETDVECESDTETKKLNSNKEFRRFRPKRTFRRKLGIMRGPSILSSAGSLRGAGVHDEKLINFIEHRLVKIGYTAMREFPSLLRRGLGKHHGGMNNKERSAVEMLFRSRVLNLVFATGTLALGIHMPCKTVIVAGDSPYLNSLEFQQMSGRAGRRGFDKEGNVIFYGLHKRKMEDLMTGSLPAMVGNFPLSCSLILRLLLLVADTTIEGKVSKEATAESYARAYTLLENGLLYESQEHLKSKMKYYFSFVIQFLMRQNLLGSDGQLHVDAKFITHLHYHEPGNFAFYFLLNSGILEEMCECHNGRVTEESLRNLVTVLNFIFGRIPIPSYPIKRTNSMVILPPLPQQVTDTLKKYNRKVLYTFSHYFKCIASELQEKFGDEKSLPLSGVNCQSEEVLLPETFGEGKVLPTLGRICSHSNVCSVFAGLSGNTDEDVSSSLGDIRHVRDDVNVKIVPTIELDFECNAYVLDFYKHGIAKAICRENGLRGGTDFAMLKDFLLVSKSIFVSLSEILSPNAKLLQAMKQIVATFETNFNKAYLAYQGP</sequence>
<dbReference type="KEGG" id="tpal:117642243"/>
<dbReference type="Pfam" id="PF00270">
    <property type="entry name" value="DEAD"/>
    <property type="match status" value="1"/>
</dbReference>
<evidence type="ECO:0000256" key="5">
    <source>
        <dbReference type="SAM" id="MobiDB-lite"/>
    </source>
</evidence>
<evidence type="ECO:0000259" key="7">
    <source>
        <dbReference type="PROSITE" id="PS51194"/>
    </source>
</evidence>
<dbReference type="PROSITE" id="PS51192">
    <property type="entry name" value="HELICASE_ATP_BIND_1"/>
    <property type="match status" value="1"/>
</dbReference>
<dbReference type="Pfam" id="PF00271">
    <property type="entry name" value="Helicase_C"/>
    <property type="match status" value="1"/>
</dbReference>
<keyword evidence="3 9" id="KW-0347">Helicase</keyword>
<dbReference type="Pfam" id="PF23002">
    <property type="entry name" value="PIN-like_DDX60"/>
    <property type="match status" value="1"/>
</dbReference>
<reference evidence="9" key="1">
    <citation type="submission" date="2025-08" db="UniProtKB">
        <authorList>
            <consortium name="RefSeq"/>
        </authorList>
    </citation>
    <scope>IDENTIFICATION</scope>
    <source>
        <tissue evidence="9">Total insect</tissue>
    </source>
</reference>
<dbReference type="GeneID" id="117642243"/>
<keyword evidence="8" id="KW-1185">Reference proteome</keyword>
<dbReference type="SUPFAM" id="SSF52540">
    <property type="entry name" value="P-loop containing nucleoside triphosphate hydrolases"/>
    <property type="match status" value="1"/>
</dbReference>
<dbReference type="InterPro" id="IPR055124">
    <property type="entry name" value="PIN-like_DDX60"/>
</dbReference>
<feature type="domain" description="Helicase ATP-binding" evidence="6">
    <location>
        <begin position="776"/>
        <end position="943"/>
    </location>
</feature>
<dbReference type="InterPro" id="IPR052431">
    <property type="entry name" value="SKI2_subfamily_helicases"/>
</dbReference>
<dbReference type="GO" id="GO:0005524">
    <property type="term" value="F:ATP binding"/>
    <property type="evidence" value="ECO:0007669"/>
    <property type="project" value="UniProtKB-KW"/>
</dbReference>
<feature type="domain" description="Helicase C-terminal" evidence="7">
    <location>
        <begin position="1196"/>
        <end position="1342"/>
    </location>
</feature>
<proteinExistence type="predicted"/>